<protein>
    <submittedName>
        <fullName evidence="1">Uncharacterized protein</fullName>
    </submittedName>
</protein>
<dbReference type="EMBL" id="ANJA01000511">
    <property type="protein sequence ID" value="ETO83407.1"/>
    <property type="molecule type" value="Genomic_DNA"/>
</dbReference>
<accession>A0A081AWZ6</accession>
<name>A0A081AWZ6_PHYNI</name>
<comment type="caution">
    <text evidence="1">The sequence shown here is derived from an EMBL/GenBank/DDBJ whole genome shotgun (WGS) entry which is preliminary data.</text>
</comment>
<dbReference type="Proteomes" id="UP000028582">
    <property type="component" value="Unassembled WGS sequence"/>
</dbReference>
<dbReference type="AlphaFoldDB" id="A0A081AWZ6"/>
<organism evidence="1 2">
    <name type="scientific">Phytophthora nicotianae P1976</name>
    <dbReference type="NCBI Taxonomy" id="1317066"/>
    <lineage>
        <taxon>Eukaryota</taxon>
        <taxon>Sar</taxon>
        <taxon>Stramenopiles</taxon>
        <taxon>Oomycota</taxon>
        <taxon>Peronosporomycetes</taxon>
        <taxon>Peronosporales</taxon>
        <taxon>Peronosporaceae</taxon>
        <taxon>Phytophthora</taxon>
    </lineage>
</organism>
<proteinExistence type="predicted"/>
<reference evidence="1 2" key="1">
    <citation type="submission" date="2013-11" db="EMBL/GenBank/DDBJ databases">
        <title>The Genome Sequence of Phytophthora parasitica P1976.</title>
        <authorList>
            <consortium name="The Broad Institute Genomics Platform"/>
            <person name="Russ C."/>
            <person name="Tyler B."/>
            <person name="Panabieres F."/>
            <person name="Shan W."/>
            <person name="Tripathy S."/>
            <person name="Grunwald N."/>
            <person name="Machado M."/>
            <person name="Johnson C.S."/>
            <person name="Walker B."/>
            <person name="Young S."/>
            <person name="Zeng Q."/>
            <person name="Gargeya S."/>
            <person name="Fitzgerald M."/>
            <person name="Haas B."/>
            <person name="Abouelleil A."/>
            <person name="Allen A.W."/>
            <person name="Alvarado L."/>
            <person name="Arachchi H.M."/>
            <person name="Berlin A.M."/>
            <person name="Chapman S.B."/>
            <person name="Gainer-Dewar J."/>
            <person name="Goldberg J."/>
            <person name="Griggs A."/>
            <person name="Gujja S."/>
            <person name="Hansen M."/>
            <person name="Howarth C."/>
            <person name="Imamovic A."/>
            <person name="Ireland A."/>
            <person name="Larimer J."/>
            <person name="McCowan C."/>
            <person name="Murphy C."/>
            <person name="Pearson M."/>
            <person name="Poon T.W."/>
            <person name="Priest M."/>
            <person name="Roberts A."/>
            <person name="Saif S."/>
            <person name="Shea T."/>
            <person name="Sisk P."/>
            <person name="Sykes S."/>
            <person name="Wortman J."/>
            <person name="Nusbaum C."/>
            <person name="Birren B."/>
        </authorList>
    </citation>
    <scope>NUCLEOTIDE SEQUENCE [LARGE SCALE GENOMIC DNA]</scope>
    <source>
        <strain evidence="1 2">P1976</strain>
    </source>
</reference>
<evidence type="ECO:0000313" key="1">
    <source>
        <dbReference type="EMBL" id="ETO83407.1"/>
    </source>
</evidence>
<evidence type="ECO:0000313" key="2">
    <source>
        <dbReference type="Proteomes" id="UP000028582"/>
    </source>
</evidence>
<sequence length="103" mass="11666">MLLHFLATGKGYRGTGPAVLIESSPCHRFLRFYAKSSDYFPEQPLSVWISLSECVMPVGGLEAYSRGFIWQGQVWWSGVRKITLRSTRTHSALDCRLTEGVLR</sequence>
<gene>
    <name evidence="1" type="ORF">F444_02574</name>
</gene>